<feature type="chain" id="PRO_5021454312" evidence="3">
    <location>
        <begin position="28"/>
        <end position="384"/>
    </location>
</feature>
<dbReference type="SUPFAM" id="SSF53822">
    <property type="entry name" value="Periplasmic binding protein-like I"/>
    <property type="match status" value="1"/>
</dbReference>
<keyword evidence="2 3" id="KW-0732">Signal</keyword>
<evidence type="ECO:0000313" key="6">
    <source>
        <dbReference type="Proteomes" id="UP000318422"/>
    </source>
</evidence>
<evidence type="ECO:0000256" key="1">
    <source>
        <dbReference type="ARBA" id="ARBA00010062"/>
    </source>
</evidence>
<comment type="caution">
    <text evidence="5">The sequence shown here is derived from an EMBL/GenBank/DDBJ whole genome shotgun (WGS) entry which is preliminary data.</text>
</comment>
<evidence type="ECO:0000256" key="3">
    <source>
        <dbReference type="SAM" id="SignalP"/>
    </source>
</evidence>
<dbReference type="AlphaFoldDB" id="A0A4Y4CRT0"/>
<dbReference type="RefSeq" id="WP_141349290.1">
    <property type="nucleotide sequence ID" value="NZ_BJNV01000007.1"/>
</dbReference>
<dbReference type="PANTHER" id="PTHR47235:SF1">
    <property type="entry name" value="BLR6548 PROTEIN"/>
    <property type="match status" value="1"/>
</dbReference>
<reference evidence="5 6" key="1">
    <citation type="submission" date="2019-06" db="EMBL/GenBank/DDBJ databases">
        <title>Whole genome shotgun sequence of Zoogloea ramigera NBRC 15342.</title>
        <authorList>
            <person name="Hosoyama A."/>
            <person name="Uohara A."/>
            <person name="Ohji S."/>
            <person name="Ichikawa N."/>
        </authorList>
    </citation>
    <scope>NUCLEOTIDE SEQUENCE [LARGE SCALE GENOMIC DNA]</scope>
    <source>
        <strain evidence="5 6">NBRC 15342</strain>
    </source>
</reference>
<evidence type="ECO:0000256" key="2">
    <source>
        <dbReference type="ARBA" id="ARBA00022729"/>
    </source>
</evidence>
<name>A0A4Y4CRT0_ZOORA</name>
<organism evidence="5 6">
    <name type="scientific">Zoogloea ramigera</name>
    <dbReference type="NCBI Taxonomy" id="350"/>
    <lineage>
        <taxon>Bacteria</taxon>
        <taxon>Pseudomonadati</taxon>
        <taxon>Pseudomonadota</taxon>
        <taxon>Betaproteobacteria</taxon>
        <taxon>Rhodocyclales</taxon>
        <taxon>Zoogloeaceae</taxon>
        <taxon>Zoogloea</taxon>
    </lineage>
</organism>
<feature type="domain" description="Leucine-binding protein" evidence="4">
    <location>
        <begin position="37"/>
        <end position="371"/>
    </location>
</feature>
<accession>A0A4Y4CRT0</accession>
<feature type="signal peptide" evidence="3">
    <location>
        <begin position="1"/>
        <end position="27"/>
    </location>
</feature>
<dbReference type="CDD" id="cd06326">
    <property type="entry name" value="PBP1_ABC_ligand_binding-like"/>
    <property type="match status" value="1"/>
</dbReference>
<dbReference type="Proteomes" id="UP000318422">
    <property type="component" value="Unassembled WGS sequence"/>
</dbReference>
<keyword evidence="5" id="KW-0449">Lipoprotein</keyword>
<comment type="similarity">
    <text evidence="1">Belongs to the leucine-binding protein family.</text>
</comment>
<dbReference type="Gene3D" id="3.40.50.2300">
    <property type="match status" value="2"/>
</dbReference>
<keyword evidence="6" id="KW-1185">Reference proteome</keyword>
<evidence type="ECO:0000313" key="5">
    <source>
        <dbReference type="EMBL" id="GEC94539.1"/>
    </source>
</evidence>
<gene>
    <name evidence="5" type="ORF">ZRA01_06120</name>
</gene>
<dbReference type="InterPro" id="IPR028081">
    <property type="entry name" value="Leu-bd"/>
</dbReference>
<dbReference type="OrthoDB" id="9777352at2"/>
<dbReference type="EMBL" id="BJNV01000007">
    <property type="protein sequence ID" value="GEC94539.1"/>
    <property type="molecule type" value="Genomic_DNA"/>
</dbReference>
<protein>
    <submittedName>
        <fullName evidence="5">Lipoprotein</fullName>
    </submittedName>
</protein>
<proteinExistence type="inferred from homology"/>
<evidence type="ECO:0000259" key="4">
    <source>
        <dbReference type="Pfam" id="PF13458"/>
    </source>
</evidence>
<sequence>MLIHTLKSLLAAVGTGLLLTAAHPARAADPGIGDGAITLGMSAPFSGPNGAYGKEMREGALAYFAQLNGAGGINGKKIELVTLDDGYETDRTVANTRKLIDENKVFALMAYYGSSPTTEAMKLFSEAKTPLLGTISGAGSLRSPVNRYMFHLRASYADETEAIVNHLVGMGIANIAVFYQNDGFGKSGKDGVVAALARHKLKPVAEGSVERNSLQVEAAVAQIAKSNPQAVIMVTLYKPTAEFIRQMRKAGQMPQFSTLSPIGADLLVAEMGAKDAHGVGISQVMPYPWNDTIPIVKEYHKALQTFAKHNRYSYYGLEGFINAKLMAEALRKTGRDLSREKLVTTLESTPFDLGGYKINYSPTSHNGSRFVDLTVLGRDGRVLR</sequence>
<dbReference type="PANTHER" id="PTHR47235">
    <property type="entry name" value="BLR6548 PROTEIN"/>
    <property type="match status" value="1"/>
</dbReference>
<dbReference type="Pfam" id="PF13458">
    <property type="entry name" value="Peripla_BP_6"/>
    <property type="match status" value="1"/>
</dbReference>
<dbReference type="InterPro" id="IPR028082">
    <property type="entry name" value="Peripla_BP_I"/>
</dbReference>